<evidence type="ECO:0000256" key="3">
    <source>
        <dbReference type="ARBA" id="ARBA00022692"/>
    </source>
</evidence>
<feature type="transmembrane region" description="Helical" evidence="6">
    <location>
        <begin position="210"/>
        <end position="231"/>
    </location>
</feature>
<dbReference type="PANTHER" id="PTHR30213">
    <property type="entry name" value="INNER MEMBRANE PROTEIN YHJD"/>
    <property type="match status" value="1"/>
</dbReference>
<comment type="caution">
    <text evidence="7">The sequence shown here is derived from an EMBL/GenBank/DDBJ whole genome shotgun (WGS) entry which is preliminary data.</text>
</comment>
<dbReference type="OrthoDB" id="9775903at2"/>
<dbReference type="InterPro" id="IPR017039">
    <property type="entry name" value="Virul_fac_BrkB"/>
</dbReference>
<evidence type="ECO:0000256" key="4">
    <source>
        <dbReference type="ARBA" id="ARBA00022989"/>
    </source>
</evidence>
<evidence type="ECO:0000256" key="1">
    <source>
        <dbReference type="ARBA" id="ARBA00004651"/>
    </source>
</evidence>
<feature type="transmembrane region" description="Helical" evidence="6">
    <location>
        <begin position="243"/>
        <end position="267"/>
    </location>
</feature>
<dbReference type="GO" id="GO:0005886">
    <property type="term" value="C:plasma membrane"/>
    <property type="evidence" value="ECO:0007669"/>
    <property type="project" value="UniProtKB-SubCell"/>
</dbReference>
<keyword evidence="3 6" id="KW-0812">Transmembrane</keyword>
<protein>
    <submittedName>
        <fullName evidence="7">Ribonuclease</fullName>
    </submittedName>
</protein>
<keyword evidence="8" id="KW-1185">Reference proteome</keyword>
<dbReference type="PIRSF" id="PIRSF035875">
    <property type="entry name" value="RNase_BN"/>
    <property type="match status" value="1"/>
</dbReference>
<dbReference type="AlphaFoldDB" id="A0A162LV32"/>
<keyword evidence="4 6" id="KW-1133">Transmembrane helix</keyword>
<evidence type="ECO:0000313" key="7">
    <source>
        <dbReference type="EMBL" id="OAB40207.1"/>
    </source>
</evidence>
<organism evidence="7 8">
    <name type="scientific">Paenibacillus antarcticus</name>
    <dbReference type="NCBI Taxonomy" id="253703"/>
    <lineage>
        <taxon>Bacteria</taxon>
        <taxon>Bacillati</taxon>
        <taxon>Bacillota</taxon>
        <taxon>Bacilli</taxon>
        <taxon>Bacillales</taxon>
        <taxon>Paenibacillaceae</taxon>
        <taxon>Paenibacillus</taxon>
    </lineage>
</organism>
<feature type="transmembrane region" description="Helical" evidence="6">
    <location>
        <begin position="178"/>
        <end position="198"/>
    </location>
</feature>
<keyword evidence="5 6" id="KW-0472">Membrane</keyword>
<name>A0A162LV32_9BACL</name>
<dbReference type="EMBL" id="LVJI01000054">
    <property type="protein sequence ID" value="OAB40207.1"/>
    <property type="molecule type" value="Genomic_DNA"/>
</dbReference>
<evidence type="ECO:0000313" key="8">
    <source>
        <dbReference type="Proteomes" id="UP000077355"/>
    </source>
</evidence>
<dbReference type="Proteomes" id="UP000077355">
    <property type="component" value="Unassembled WGS sequence"/>
</dbReference>
<dbReference type="PANTHER" id="PTHR30213:SF0">
    <property type="entry name" value="UPF0761 MEMBRANE PROTEIN YIHY"/>
    <property type="match status" value="1"/>
</dbReference>
<gene>
    <name evidence="7" type="ORF">PBAT_23110</name>
</gene>
<keyword evidence="2" id="KW-1003">Cell membrane</keyword>
<dbReference type="Pfam" id="PF03631">
    <property type="entry name" value="Virul_fac_BrkB"/>
    <property type="match status" value="1"/>
</dbReference>
<evidence type="ECO:0000256" key="6">
    <source>
        <dbReference type="SAM" id="Phobius"/>
    </source>
</evidence>
<proteinExistence type="predicted"/>
<accession>A0A162LV32</accession>
<comment type="subcellular location">
    <subcellularLocation>
        <location evidence="1">Cell membrane</location>
        <topology evidence="1">Multi-pass membrane protein</topology>
    </subcellularLocation>
</comment>
<reference evidence="7 8" key="1">
    <citation type="submission" date="2016-03" db="EMBL/GenBank/DDBJ databases">
        <title>Draft genome sequence of Paenibacillus antarcticus CECT 5836.</title>
        <authorList>
            <person name="Shin S.-K."/>
            <person name="Yi H."/>
        </authorList>
    </citation>
    <scope>NUCLEOTIDE SEQUENCE [LARGE SCALE GENOMIC DNA]</scope>
    <source>
        <strain evidence="7 8">CECT 5836</strain>
    </source>
</reference>
<sequence length="284" mass="32465">MEESRVTWLIDFFKQLFKKIKDDDVQAISAQLTYYLLLSFFPFLIFIMTLVGYANISIVDKVDDLREIIPVQAVTIIEEIIKEVSEGRSQALLSFGMLATLWASSRCIKAIIKGLNKAYAIEDNRRLWKMRVFSLLGTFVIGIVVLLSILLIVFGNWVGNQLSYLFHFSDSIHHLWNFLQYMIPLIVMTIVFTLLYMLGPNQKVTFKEALPGATFTTLGWIITSVTFSIYVNQFGNFTKTYGSLGGVMILLIWLYISSNIILIGGEINATLSHRNRKTTLKFKK</sequence>
<feature type="transmembrane region" description="Helical" evidence="6">
    <location>
        <begin position="34"/>
        <end position="56"/>
    </location>
</feature>
<evidence type="ECO:0000256" key="5">
    <source>
        <dbReference type="ARBA" id="ARBA00023136"/>
    </source>
</evidence>
<feature type="transmembrane region" description="Helical" evidence="6">
    <location>
        <begin position="133"/>
        <end position="158"/>
    </location>
</feature>
<dbReference type="NCBIfam" id="TIGR00765">
    <property type="entry name" value="yihY_not_rbn"/>
    <property type="match status" value="1"/>
</dbReference>
<evidence type="ECO:0000256" key="2">
    <source>
        <dbReference type="ARBA" id="ARBA00022475"/>
    </source>
</evidence>